<evidence type="ECO:0000256" key="4">
    <source>
        <dbReference type="ARBA" id="ARBA00023242"/>
    </source>
</evidence>
<protein>
    <recommendedName>
        <fullName evidence="8">RNA polymerase III RPC4</fullName>
    </recommendedName>
</protein>
<name>A0A9P4UZD8_9PLEO</name>
<feature type="compositionally biased region" description="Polar residues" evidence="5">
    <location>
        <begin position="108"/>
        <end position="122"/>
    </location>
</feature>
<dbReference type="InterPro" id="IPR007811">
    <property type="entry name" value="RPC4"/>
</dbReference>
<feature type="compositionally biased region" description="Basic and acidic residues" evidence="5">
    <location>
        <begin position="76"/>
        <end position="92"/>
    </location>
</feature>
<dbReference type="Pfam" id="PF05132">
    <property type="entry name" value="RNA_pol_Rpc4"/>
    <property type="match status" value="1"/>
</dbReference>
<feature type="compositionally biased region" description="Basic and acidic residues" evidence="5">
    <location>
        <begin position="48"/>
        <end position="67"/>
    </location>
</feature>
<dbReference type="GO" id="GO:0003677">
    <property type="term" value="F:DNA binding"/>
    <property type="evidence" value="ECO:0007669"/>
    <property type="project" value="InterPro"/>
</dbReference>
<dbReference type="AlphaFoldDB" id="A0A9P4UZD8"/>
<dbReference type="OrthoDB" id="5836119at2759"/>
<evidence type="ECO:0000256" key="2">
    <source>
        <dbReference type="ARBA" id="ARBA00022478"/>
    </source>
</evidence>
<dbReference type="PANTHER" id="PTHR13408:SF0">
    <property type="entry name" value="DNA-DIRECTED RNA POLYMERASE III SUBUNIT RPC4"/>
    <property type="match status" value="1"/>
</dbReference>
<evidence type="ECO:0000313" key="7">
    <source>
        <dbReference type="Proteomes" id="UP000799444"/>
    </source>
</evidence>
<feature type="compositionally biased region" description="Basic and acidic residues" evidence="5">
    <location>
        <begin position="341"/>
        <end position="358"/>
    </location>
</feature>
<keyword evidence="4" id="KW-0539">Nucleus</keyword>
<keyword evidence="3" id="KW-0804">Transcription</keyword>
<dbReference type="EMBL" id="ML996152">
    <property type="protein sequence ID" value="KAF2734127.1"/>
    <property type="molecule type" value="Genomic_DNA"/>
</dbReference>
<evidence type="ECO:0008006" key="8">
    <source>
        <dbReference type="Google" id="ProtNLM"/>
    </source>
</evidence>
<comment type="caution">
    <text evidence="6">The sequence shown here is derived from an EMBL/GenBank/DDBJ whole genome shotgun (WGS) entry which is preliminary data.</text>
</comment>
<reference evidence="6" key="1">
    <citation type="journal article" date="2020" name="Stud. Mycol.">
        <title>101 Dothideomycetes genomes: a test case for predicting lifestyles and emergence of pathogens.</title>
        <authorList>
            <person name="Haridas S."/>
            <person name="Albert R."/>
            <person name="Binder M."/>
            <person name="Bloem J."/>
            <person name="Labutti K."/>
            <person name="Salamov A."/>
            <person name="Andreopoulos B."/>
            <person name="Baker S."/>
            <person name="Barry K."/>
            <person name="Bills G."/>
            <person name="Bluhm B."/>
            <person name="Cannon C."/>
            <person name="Castanera R."/>
            <person name="Culley D."/>
            <person name="Daum C."/>
            <person name="Ezra D."/>
            <person name="Gonzalez J."/>
            <person name="Henrissat B."/>
            <person name="Kuo A."/>
            <person name="Liang C."/>
            <person name="Lipzen A."/>
            <person name="Lutzoni F."/>
            <person name="Magnuson J."/>
            <person name="Mondo S."/>
            <person name="Nolan M."/>
            <person name="Ohm R."/>
            <person name="Pangilinan J."/>
            <person name="Park H.-J."/>
            <person name="Ramirez L."/>
            <person name="Alfaro M."/>
            <person name="Sun H."/>
            <person name="Tritt A."/>
            <person name="Yoshinaga Y."/>
            <person name="Zwiers L.-H."/>
            <person name="Turgeon B."/>
            <person name="Goodwin S."/>
            <person name="Spatafora J."/>
            <person name="Crous P."/>
            <person name="Grigoriev I."/>
        </authorList>
    </citation>
    <scope>NUCLEOTIDE SEQUENCE</scope>
    <source>
        <strain evidence="6">CBS 125425</strain>
    </source>
</reference>
<sequence length="535" mass="58989">MPPKEGTTPSGTPDQNPSATSSATPPVRRTAGARGKKPAPKPTFTGRRSKEERDAWLKEERQKDLARKSNVVTDSSQKEKKGKDRDDRKAKNEPQAVSGPFSMGAATRDNNPTPRVYSSASRATRVKSEREDDGNKTAPRPTKRGMKQEDGGTISSDEEGETQYPRYDINDMEKAVVVLSDEETTAETKTRVKGTNRNAQSMLMPVRLQRAPHRERGIDINTESSTARPVIKQPPAEVDDTLANAESSEQASRKGAKDKLRDVEITEVRKPYKGMWQDTDDANVNVKNEPLSEDETVTPSEIGGTAPLSLKAAGKQRNLSPDDEKKPKMRHKSGTTEFQTDYDRQEHERHEQSLEWMKKHLGSPRTSAQDIQGDVTMDGTDDTPSAVRDGRLYLFQFPPRMANLDTLDIKKEQSNPELPNTQAADNAQSGAIVMKEDPNDETSALPSTFLPNSGLAGRIRVHKSGRVSLDWGGTSFELNQGLESMNVQEAVTVSITPETQRVVKDEGGDGVSFGRLQGKFVVTPDLTKMLGLPRD</sequence>
<feature type="region of interest" description="Disordered" evidence="5">
    <location>
        <begin position="1"/>
        <end position="259"/>
    </location>
</feature>
<organism evidence="6 7">
    <name type="scientific">Polyplosphaeria fusca</name>
    <dbReference type="NCBI Taxonomy" id="682080"/>
    <lineage>
        <taxon>Eukaryota</taxon>
        <taxon>Fungi</taxon>
        <taxon>Dikarya</taxon>
        <taxon>Ascomycota</taxon>
        <taxon>Pezizomycotina</taxon>
        <taxon>Dothideomycetes</taxon>
        <taxon>Pleosporomycetidae</taxon>
        <taxon>Pleosporales</taxon>
        <taxon>Tetraplosphaeriaceae</taxon>
        <taxon>Polyplosphaeria</taxon>
    </lineage>
</organism>
<keyword evidence="7" id="KW-1185">Reference proteome</keyword>
<dbReference type="Proteomes" id="UP000799444">
    <property type="component" value="Unassembled WGS sequence"/>
</dbReference>
<feature type="compositionally biased region" description="Basic and acidic residues" evidence="5">
    <location>
        <begin position="126"/>
        <end position="135"/>
    </location>
</feature>
<evidence type="ECO:0000256" key="1">
    <source>
        <dbReference type="ARBA" id="ARBA00004123"/>
    </source>
</evidence>
<feature type="region of interest" description="Disordered" evidence="5">
    <location>
        <begin position="276"/>
        <end position="384"/>
    </location>
</feature>
<comment type="subcellular location">
    <subcellularLocation>
        <location evidence="1">Nucleus</location>
    </subcellularLocation>
</comment>
<evidence type="ECO:0000256" key="3">
    <source>
        <dbReference type="ARBA" id="ARBA00023163"/>
    </source>
</evidence>
<evidence type="ECO:0000313" key="6">
    <source>
        <dbReference type="EMBL" id="KAF2734127.1"/>
    </source>
</evidence>
<feature type="compositionally biased region" description="Polar residues" evidence="5">
    <location>
        <begin position="7"/>
        <end position="24"/>
    </location>
</feature>
<keyword evidence="2" id="KW-0240">DNA-directed RNA polymerase</keyword>
<evidence type="ECO:0000256" key="5">
    <source>
        <dbReference type="SAM" id="MobiDB-lite"/>
    </source>
</evidence>
<accession>A0A9P4UZD8</accession>
<dbReference type="GO" id="GO:0005666">
    <property type="term" value="C:RNA polymerase III complex"/>
    <property type="evidence" value="ECO:0007669"/>
    <property type="project" value="InterPro"/>
</dbReference>
<proteinExistence type="predicted"/>
<gene>
    <name evidence="6" type="ORF">EJ04DRAFT_437693</name>
</gene>
<dbReference type="PANTHER" id="PTHR13408">
    <property type="entry name" value="DNA-DIRECTED RNA POLYMERASE III"/>
    <property type="match status" value="1"/>
</dbReference>
<dbReference type="GO" id="GO:0042797">
    <property type="term" value="P:tRNA transcription by RNA polymerase III"/>
    <property type="evidence" value="ECO:0007669"/>
    <property type="project" value="TreeGrafter"/>
</dbReference>